<name>A0A8H6YFW7_9AGAR</name>
<protein>
    <submittedName>
        <fullName evidence="1">Uncharacterized protein</fullName>
    </submittedName>
</protein>
<evidence type="ECO:0000313" key="2">
    <source>
        <dbReference type="Proteomes" id="UP000623467"/>
    </source>
</evidence>
<comment type="caution">
    <text evidence="1">The sequence shown here is derived from an EMBL/GenBank/DDBJ whole genome shotgun (WGS) entry which is preliminary data.</text>
</comment>
<dbReference type="AlphaFoldDB" id="A0A8H6YFW7"/>
<dbReference type="Proteomes" id="UP000623467">
    <property type="component" value="Unassembled WGS sequence"/>
</dbReference>
<reference evidence="1" key="1">
    <citation type="submission" date="2020-05" db="EMBL/GenBank/DDBJ databases">
        <title>Mycena genomes resolve the evolution of fungal bioluminescence.</title>
        <authorList>
            <person name="Tsai I.J."/>
        </authorList>
    </citation>
    <scope>NUCLEOTIDE SEQUENCE</scope>
    <source>
        <strain evidence="1">160909Yilan</strain>
    </source>
</reference>
<dbReference type="EMBL" id="JACAZH010000009">
    <property type="protein sequence ID" value="KAF7358958.1"/>
    <property type="molecule type" value="Genomic_DNA"/>
</dbReference>
<keyword evidence="2" id="KW-1185">Reference proteome</keyword>
<gene>
    <name evidence="1" type="ORF">MSAN_01236200</name>
</gene>
<proteinExistence type="predicted"/>
<sequence>MEGGPVARAVDNGSDKKIDHLLSLAQTFMASFAVDAEEANLLIFSRRFGPSSTVHLNTHLSAWQRRCPQRVNPFASPFLRPLRWRPPATSTANCSLGVHSLTCRIKSTAARPRRYFR</sequence>
<organism evidence="1 2">
    <name type="scientific">Mycena sanguinolenta</name>
    <dbReference type="NCBI Taxonomy" id="230812"/>
    <lineage>
        <taxon>Eukaryota</taxon>
        <taxon>Fungi</taxon>
        <taxon>Dikarya</taxon>
        <taxon>Basidiomycota</taxon>
        <taxon>Agaricomycotina</taxon>
        <taxon>Agaricomycetes</taxon>
        <taxon>Agaricomycetidae</taxon>
        <taxon>Agaricales</taxon>
        <taxon>Marasmiineae</taxon>
        <taxon>Mycenaceae</taxon>
        <taxon>Mycena</taxon>
    </lineage>
</organism>
<evidence type="ECO:0000313" key="1">
    <source>
        <dbReference type="EMBL" id="KAF7358958.1"/>
    </source>
</evidence>
<accession>A0A8H6YFW7</accession>